<keyword evidence="2" id="KW-1185">Reference proteome</keyword>
<dbReference type="EMBL" id="KN837291">
    <property type="protein sequence ID" value="KIJ29065.1"/>
    <property type="molecule type" value="Genomic_DNA"/>
</dbReference>
<dbReference type="Proteomes" id="UP000054279">
    <property type="component" value="Unassembled WGS sequence"/>
</dbReference>
<dbReference type="AlphaFoldDB" id="A0A0C9UV58"/>
<organism evidence="1 2">
    <name type="scientific">Sphaerobolus stellatus (strain SS14)</name>
    <dbReference type="NCBI Taxonomy" id="990650"/>
    <lineage>
        <taxon>Eukaryota</taxon>
        <taxon>Fungi</taxon>
        <taxon>Dikarya</taxon>
        <taxon>Basidiomycota</taxon>
        <taxon>Agaricomycotina</taxon>
        <taxon>Agaricomycetes</taxon>
        <taxon>Phallomycetidae</taxon>
        <taxon>Geastrales</taxon>
        <taxon>Sphaerobolaceae</taxon>
        <taxon>Sphaerobolus</taxon>
    </lineage>
</organism>
<gene>
    <name evidence="1" type="ORF">M422DRAFT_188975</name>
</gene>
<sequence length="65" mass="7538">LAFTPHTERFRQKHQLLKNELNAASFSKYRPLHEKESQSLIKKLLAAPDELVGCVRQCVYIIITD</sequence>
<name>A0A0C9UV58_SPHS4</name>
<evidence type="ECO:0000313" key="1">
    <source>
        <dbReference type="EMBL" id="KIJ29065.1"/>
    </source>
</evidence>
<dbReference type="HOGENOM" id="CLU_2856109_0_0_1"/>
<accession>A0A0C9UV58</accession>
<proteinExistence type="predicted"/>
<feature type="non-terminal residue" evidence="1">
    <location>
        <position position="1"/>
    </location>
</feature>
<evidence type="ECO:0000313" key="2">
    <source>
        <dbReference type="Proteomes" id="UP000054279"/>
    </source>
</evidence>
<protein>
    <submittedName>
        <fullName evidence="1">Uncharacterized protein</fullName>
    </submittedName>
</protein>
<reference evidence="1 2" key="1">
    <citation type="submission" date="2014-06" db="EMBL/GenBank/DDBJ databases">
        <title>Evolutionary Origins and Diversification of the Mycorrhizal Mutualists.</title>
        <authorList>
            <consortium name="DOE Joint Genome Institute"/>
            <consortium name="Mycorrhizal Genomics Consortium"/>
            <person name="Kohler A."/>
            <person name="Kuo A."/>
            <person name="Nagy L.G."/>
            <person name="Floudas D."/>
            <person name="Copeland A."/>
            <person name="Barry K.W."/>
            <person name="Cichocki N."/>
            <person name="Veneault-Fourrey C."/>
            <person name="LaButti K."/>
            <person name="Lindquist E.A."/>
            <person name="Lipzen A."/>
            <person name="Lundell T."/>
            <person name="Morin E."/>
            <person name="Murat C."/>
            <person name="Riley R."/>
            <person name="Ohm R."/>
            <person name="Sun H."/>
            <person name="Tunlid A."/>
            <person name="Henrissat B."/>
            <person name="Grigoriev I.V."/>
            <person name="Hibbett D.S."/>
            <person name="Martin F."/>
        </authorList>
    </citation>
    <scope>NUCLEOTIDE SEQUENCE [LARGE SCALE GENOMIC DNA]</scope>
    <source>
        <strain evidence="1 2">SS14</strain>
    </source>
</reference>